<accession>A0ACC1KS39</accession>
<evidence type="ECO:0000313" key="1">
    <source>
        <dbReference type="EMBL" id="KAJ2794051.1"/>
    </source>
</evidence>
<evidence type="ECO:0000313" key="2">
    <source>
        <dbReference type="Proteomes" id="UP001140096"/>
    </source>
</evidence>
<keyword evidence="2" id="KW-1185">Reference proteome</keyword>
<gene>
    <name evidence="1" type="ORF">H4S07_006868</name>
</gene>
<reference evidence="1" key="1">
    <citation type="submission" date="2022-07" db="EMBL/GenBank/DDBJ databases">
        <title>Phylogenomic reconstructions and comparative analyses of Kickxellomycotina fungi.</title>
        <authorList>
            <person name="Reynolds N.K."/>
            <person name="Stajich J.E."/>
            <person name="Barry K."/>
            <person name="Grigoriev I.V."/>
            <person name="Crous P."/>
            <person name="Smith M.E."/>
        </authorList>
    </citation>
    <scope>NUCLEOTIDE SEQUENCE</scope>
    <source>
        <strain evidence="1">CBS 102833</strain>
    </source>
</reference>
<comment type="caution">
    <text evidence="1">The sequence shown here is derived from an EMBL/GenBank/DDBJ whole genome shotgun (WGS) entry which is preliminary data.</text>
</comment>
<organism evidence="1 2">
    <name type="scientific">Coemansia furcata</name>
    <dbReference type="NCBI Taxonomy" id="417177"/>
    <lineage>
        <taxon>Eukaryota</taxon>
        <taxon>Fungi</taxon>
        <taxon>Fungi incertae sedis</taxon>
        <taxon>Zoopagomycota</taxon>
        <taxon>Kickxellomycotina</taxon>
        <taxon>Kickxellomycetes</taxon>
        <taxon>Kickxellales</taxon>
        <taxon>Kickxellaceae</taxon>
        <taxon>Coemansia</taxon>
    </lineage>
</organism>
<name>A0ACC1KS39_9FUNG</name>
<dbReference type="EMBL" id="JANBUP010004435">
    <property type="protein sequence ID" value="KAJ2794051.1"/>
    <property type="molecule type" value="Genomic_DNA"/>
</dbReference>
<protein>
    <submittedName>
        <fullName evidence="1">Uncharacterized protein</fullName>
    </submittedName>
</protein>
<proteinExistence type="predicted"/>
<dbReference type="Proteomes" id="UP001140096">
    <property type="component" value="Unassembled WGS sequence"/>
</dbReference>
<feature type="non-terminal residue" evidence="1">
    <location>
        <position position="1"/>
    </location>
</feature>
<sequence length="143" mass="14627">PPTPTIYAMLSFTPTLVAVLSIGSLALGMKCADNTSICPGGQDGVSPTYLQCNSWNGQYVSMNCAAGQVCYANPTKPGFAMCGLPGTGGTGTCTGNVAKCASASGQGSAYLQCNQWSHQFQNVQCPSGLKCFNNASNTGVYCA</sequence>